<comment type="caution">
    <text evidence="1">The sequence shown here is derived from an EMBL/GenBank/DDBJ whole genome shotgun (WGS) entry which is preliminary data.</text>
</comment>
<reference evidence="1 2" key="1">
    <citation type="submission" date="2021-01" db="EMBL/GenBank/DDBJ databases">
        <title>Whole genome shotgun sequence of Catellatospora citrea NBRC 14495.</title>
        <authorList>
            <person name="Komaki H."/>
            <person name="Tamura T."/>
        </authorList>
    </citation>
    <scope>NUCLEOTIDE SEQUENCE [LARGE SCALE GENOMIC DNA]</scope>
    <source>
        <strain evidence="1 2">NBRC 14495</strain>
    </source>
</reference>
<sequence>MPATSTDSRQAVAIARCRPLMCAYPAPSQSAIYAPGHVGGVLVADRGWAFRAAHVSGETGLQKTLEGST</sequence>
<keyword evidence="2" id="KW-1185">Reference proteome</keyword>
<proteinExistence type="predicted"/>
<accession>A0A8J3KB57</accession>
<organism evidence="1 2">
    <name type="scientific">Catellatospora citrea</name>
    <dbReference type="NCBI Taxonomy" id="53366"/>
    <lineage>
        <taxon>Bacteria</taxon>
        <taxon>Bacillati</taxon>
        <taxon>Actinomycetota</taxon>
        <taxon>Actinomycetes</taxon>
        <taxon>Micromonosporales</taxon>
        <taxon>Micromonosporaceae</taxon>
        <taxon>Catellatospora</taxon>
    </lineage>
</organism>
<dbReference type="EMBL" id="BONH01000005">
    <property type="protein sequence ID" value="GIF96706.1"/>
    <property type="molecule type" value="Genomic_DNA"/>
</dbReference>
<dbReference type="AlphaFoldDB" id="A0A8J3KB57"/>
<protein>
    <submittedName>
        <fullName evidence="1">Uncharacterized protein</fullName>
    </submittedName>
</protein>
<name>A0A8J3KB57_9ACTN</name>
<evidence type="ECO:0000313" key="2">
    <source>
        <dbReference type="Proteomes" id="UP000659904"/>
    </source>
</evidence>
<dbReference type="Proteomes" id="UP000659904">
    <property type="component" value="Unassembled WGS sequence"/>
</dbReference>
<gene>
    <name evidence="1" type="ORF">Cci01nite_18000</name>
</gene>
<evidence type="ECO:0000313" key="1">
    <source>
        <dbReference type="EMBL" id="GIF96706.1"/>
    </source>
</evidence>